<feature type="region of interest" description="Disordered" evidence="9">
    <location>
        <begin position="1"/>
        <end position="21"/>
    </location>
</feature>
<keyword evidence="11" id="KW-1185">Reference proteome</keyword>
<keyword evidence="3 8" id="KW-0436">Ligase</keyword>
<comment type="caution">
    <text evidence="10">The sequence shown here is derived from an EMBL/GenBank/DDBJ whole genome shotgun (WGS) entry which is preliminary data.</text>
</comment>
<evidence type="ECO:0000256" key="7">
    <source>
        <dbReference type="ARBA" id="ARBA00061363"/>
    </source>
</evidence>
<dbReference type="AlphaFoldDB" id="A0A418Q7V5"/>
<keyword evidence="2 8" id="KW-0554">One-carbon metabolism</keyword>
<dbReference type="InterPro" id="IPR000559">
    <property type="entry name" value="Formate_THF_ligase"/>
</dbReference>
<evidence type="ECO:0000256" key="1">
    <source>
        <dbReference type="ARBA" id="ARBA00004777"/>
    </source>
</evidence>
<dbReference type="GO" id="GO:0004329">
    <property type="term" value="F:formate-tetrahydrofolate ligase activity"/>
    <property type="evidence" value="ECO:0007669"/>
    <property type="project" value="UniProtKB-UniRule"/>
</dbReference>
<dbReference type="PROSITE" id="PS00721">
    <property type="entry name" value="FTHFS_1"/>
    <property type="match status" value="1"/>
</dbReference>
<evidence type="ECO:0000256" key="3">
    <source>
        <dbReference type="ARBA" id="ARBA00022598"/>
    </source>
</evidence>
<evidence type="ECO:0000256" key="5">
    <source>
        <dbReference type="ARBA" id="ARBA00022840"/>
    </source>
</evidence>
<protein>
    <recommendedName>
        <fullName evidence="8">Formate--tetrahydrofolate ligase</fullName>
        <ecNumber evidence="8">6.3.4.3</ecNumber>
    </recommendedName>
    <alternativeName>
        <fullName evidence="8">Formyltetrahydrofolate synthetase</fullName>
        <shortName evidence="8">FHS</shortName>
        <shortName evidence="8">FTHFS</shortName>
    </alternativeName>
</protein>
<dbReference type="STRING" id="1451189.CFAL_05070"/>
<organism evidence="10 11">
    <name type="scientific">Corynebacterium falsenii</name>
    <dbReference type="NCBI Taxonomy" id="108486"/>
    <lineage>
        <taxon>Bacteria</taxon>
        <taxon>Bacillati</taxon>
        <taxon>Actinomycetota</taxon>
        <taxon>Actinomycetes</taxon>
        <taxon>Mycobacteriales</taxon>
        <taxon>Corynebacteriaceae</taxon>
        <taxon>Corynebacterium</taxon>
    </lineage>
</organism>
<dbReference type="EC" id="6.3.4.3" evidence="8"/>
<proteinExistence type="inferred from homology"/>
<dbReference type="Proteomes" id="UP000285278">
    <property type="component" value="Unassembled WGS sequence"/>
</dbReference>
<dbReference type="EMBL" id="QXJK01000003">
    <property type="protein sequence ID" value="RIX35584.1"/>
    <property type="molecule type" value="Genomic_DNA"/>
</dbReference>
<dbReference type="NCBIfam" id="NF010030">
    <property type="entry name" value="PRK13505.1"/>
    <property type="match status" value="1"/>
</dbReference>
<comment type="pathway">
    <text evidence="1 8">One-carbon metabolism; tetrahydrofolate interconversion.</text>
</comment>
<dbReference type="GO" id="GO:0005524">
    <property type="term" value="F:ATP binding"/>
    <property type="evidence" value="ECO:0007669"/>
    <property type="project" value="UniProtKB-UniRule"/>
</dbReference>
<dbReference type="InterPro" id="IPR027417">
    <property type="entry name" value="P-loop_NTPase"/>
</dbReference>
<dbReference type="Gene3D" id="3.30.1510.10">
    <property type="entry name" value="Domain 2, N(10)-formyltetrahydrofolate synthetase"/>
    <property type="match status" value="1"/>
</dbReference>
<feature type="region of interest" description="Disordered" evidence="9">
    <location>
        <begin position="448"/>
        <end position="470"/>
    </location>
</feature>
<reference evidence="10 11" key="1">
    <citation type="submission" date="2018-09" db="EMBL/GenBank/DDBJ databases">
        <title>Optimization and identification of Corynebacterium falsenii FN1-14 from fish paste.</title>
        <authorList>
            <person name="Daroonpunt R."/>
            <person name="Tanasupawat S."/>
        </authorList>
    </citation>
    <scope>NUCLEOTIDE SEQUENCE [LARGE SCALE GENOMIC DNA]</scope>
    <source>
        <strain evidence="10 11">FN1-14</strain>
    </source>
</reference>
<feature type="compositionally biased region" description="Polar residues" evidence="9">
    <location>
        <begin position="1"/>
        <end position="13"/>
    </location>
</feature>
<dbReference type="InterPro" id="IPR020628">
    <property type="entry name" value="Formate_THF_ligase_CS"/>
</dbReference>
<dbReference type="UniPathway" id="UPA00193"/>
<dbReference type="Pfam" id="PF01268">
    <property type="entry name" value="FTHFS"/>
    <property type="match status" value="1"/>
</dbReference>
<evidence type="ECO:0000313" key="11">
    <source>
        <dbReference type="Proteomes" id="UP000285278"/>
    </source>
</evidence>
<name>A0A418Q7V5_9CORY</name>
<dbReference type="SUPFAM" id="SSF52540">
    <property type="entry name" value="P-loop containing nucleoside triphosphate hydrolases"/>
    <property type="match status" value="1"/>
</dbReference>
<dbReference type="RefSeq" id="WP_119664431.1">
    <property type="nucleotide sequence ID" value="NZ_QXJK01000003.1"/>
</dbReference>
<sequence>MSQKKTQTPSQPSDVEIAQAHSLEDIHTIAERAGIPEDALIPFGKTKAKIDVAALKEALHGGVENEESKEATRGKLVLVTAMSPTPAGEGKSTTLIGLADAMSMAGHKTMVAIREPSQGPVMGIKGGAAGGGYAQIVPMEDINLHFTGDMHAITAATNTLAAIIDNHIHHGNALNIDPRRVTWRRCLDVNDRALRNIVTGLGGPAHGTPKEAGFDITAASEIMAILCLATDLEDLKKRISRIVVGQTYDQAPVTAGDLQCAGAITALLKDAINPNLVQTLGGTPALCHGGPFANIAHGCNSLIATTTALDLADVVLTEAGFGSDLGAEKFFDVKSRAGGLDVSAAVVVATVRSLKYNGGVAREDLGAEDLGALKRGMANLERHVSNIRKFGVEPVVALNVFDSDTSAEKKTVLEWGDSIDPAVRVVECRVWAEGGKGAAELAEAVGQVMEQAESGTPDATHAPADSSAADHQGHQIYYPVHGLEASMNTIATEIYGAKDVQLSAQARKDLAFIKRHGWDKLPVVISKTQYSFSDDPTQLGAPTGHTLHVRQLVPKVGAGFVVALTGDVMTLPGLPKRPAAEKIDVDSQGQISGLF</sequence>
<dbReference type="OrthoDB" id="9761733at2"/>
<dbReference type="HAMAP" id="MF_01543">
    <property type="entry name" value="FTHFS"/>
    <property type="match status" value="1"/>
</dbReference>
<evidence type="ECO:0000256" key="8">
    <source>
        <dbReference type="HAMAP-Rule" id="MF_01543"/>
    </source>
</evidence>
<comment type="catalytic activity">
    <reaction evidence="6 8">
        <text>(6S)-5,6,7,8-tetrahydrofolate + formate + ATP = (6R)-10-formyltetrahydrofolate + ADP + phosphate</text>
        <dbReference type="Rhea" id="RHEA:20221"/>
        <dbReference type="ChEBI" id="CHEBI:15740"/>
        <dbReference type="ChEBI" id="CHEBI:30616"/>
        <dbReference type="ChEBI" id="CHEBI:43474"/>
        <dbReference type="ChEBI" id="CHEBI:57453"/>
        <dbReference type="ChEBI" id="CHEBI:195366"/>
        <dbReference type="ChEBI" id="CHEBI:456216"/>
        <dbReference type="EC" id="6.3.4.3"/>
    </reaction>
</comment>
<feature type="binding site" evidence="8">
    <location>
        <begin position="85"/>
        <end position="92"/>
    </location>
    <ligand>
        <name>ATP</name>
        <dbReference type="ChEBI" id="CHEBI:30616"/>
    </ligand>
</feature>
<evidence type="ECO:0000256" key="4">
    <source>
        <dbReference type="ARBA" id="ARBA00022741"/>
    </source>
</evidence>
<dbReference type="Gene3D" id="3.40.50.300">
    <property type="entry name" value="P-loop containing nucleotide triphosphate hydrolases"/>
    <property type="match status" value="1"/>
</dbReference>
<dbReference type="CDD" id="cd00477">
    <property type="entry name" value="FTHFS"/>
    <property type="match status" value="1"/>
</dbReference>
<dbReference type="GO" id="GO:0035999">
    <property type="term" value="P:tetrahydrofolate interconversion"/>
    <property type="evidence" value="ECO:0007669"/>
    <property type="project" value="UniProtKB-UniRule"/>
</dbReference>
<evidence type="ECO:0000256" key="6">
    <source>
        <dbReference type="ARBA" id="ARBA00049033"/>
    </source>
</evidence>
<dbReference type="Gene3D" id="3.10.410.10">
    <property type="entry name" value="Formyltetrahydrofolate synthetase, domain 3"/>
    <property type="match status" value="1"/>
</dbReference>
<evidence type="ECO:0000256" key="9">
    <source>
        <dbReference type="SAM" id="MobiDB-lite"/>
    </source>
</evidence>
<dbReference type="PROSITE" id="PS00722">
    <property type="entry name" value="FTHFS_2"/>
    <property type="match status" value="1"/>
</dbReference>
<keyword evidence="5 8" id="KW-0067">ATP-binding</keyword>
<keyword evidence="4 8" id="KW-0547">Nucleotide-binding</keyword>
<evidence type="ECO:0000256" key="2">
    <source>
        <dbReference type="ARBA" id="ARBA00022563"/>
    </source>
</evidence>
<dbReference type="FunFam" id="3.30.1510.10:FF:000001">
    <property type="entry name" value="Formate--tetrahydrofolate ligase"/>
    <property type="match status" value="1"/>
</dbReference>
<evidence type="ECO:0000313" key="10">
    <source>
        <dbReference type="EMBL" id="RIX35584.1"/>
    </source>
</evidence>
<comment type="similarity">
    <text evidence="7 8">Belongs to the formate--tetrahydrofolate ligase family.</text>
</comment>
<accession>A0A418Q7V5</accession>
<gene>
    <name evidence="8" type="primary">fhs</name>
    <name evidence="10" type="ORF">D3M95_03440</name>
</gene>